<dbReference type="Gene3D" id="3.40.50.2300">
    <property type="match status" value="1"/>
</dbReference>
<evidence type="ECO:0000256" key="2">
    <source>
        <dbReference type="ARBA" id="ARBA00023125"/>
    </source>
</evidence>
<keyword evidence="4" id="KW-0597">Phosphoprotein</keyword>
<dbReference type="GO" id="GO:0003700">
    <property type="term" value="F:DNA-binding transcription factor activity"/>
    <property type="evidence" value="ECO:0007669"/>
    <property type="project" value="InterPro"/>
</dbReference>
<keyword evidence="3" id="KW-0804">Transcription</keyword>
<proteinExistence type="predicted"/>
<dbReference type="PANTHER" id="PTHR43280:SF10">
    <property type="entry name" value="REGULATORY PROTEIN POCR"/>
    <property type="match status" value="1"/>
</dbReference>
<dbReference type="Pfam" id="PF12833">
    <property type="entry name" value="HTH_18"/>
    <property type="match status" value="1"/>
</dbReference>
<comment type="caution">
    <text evidence="7">The sequence shown here is derived from an EMBL/GenBank/DDBJ whole genome shotgun (WGS) entry which is preliminary data.</text>
</comment>
<dbReference type="SMART" id="SM00342">
    <property type="entry name" value="HTH_ARAC"/>
    <property type="match status" value="1"/>
</dbReference>
<dbReference type="EMBL" id="VUMN01000019">
    <property type="protein sequence ID" value="MSS58927.1"/>
    <property type="molecule type" value="Genomic_DNA"/>
</dbReference>
<dbReference type="RefSeq" id="WP_154504948.1">
    <property type="nucleotide sequence ID" value="NZ_VUMN01000019.1"/>
</dbReference>
<dbReference type="InterPro" id="IPR020449">
    <property type="entry name" value="Tscrpt_reg_AraC-type_HTH"/>
</dbReference>
<evidence type="ECO:0000256" key="4">
    <source>
        <dbReference type="PROSITE-ProRule" id="PRU00169"/>
    </source>
</evidence>
<reference evidence="7 8" key="1">
    <citation type="submission" date="2019-08" db="EMBL/GenBank/DDBJ databases">
        <title>In-depth cultivation of the pig gut microbiome towards novel bacterial diversity and tailored functional studies.</title>
        <authorList>
            <person name="Wylensek D."/>
            <person name="Hitch T.C.A."/>
            <person name="Clavel T."/>
        </authorList>
    </citation>
    <scope>NUCLEOTIDE SEQUENCE [LARGE SCALE GENOMIC DNA]</scope>
    <source>
        <strain evidence="7 8">Oil+RF-744-GAM-WT-6</strain>
    </source>
</reference>
<evidence type="ECO:0000313" key="7">
    <source>
        <dbReference type="EMBL" id="MSS58927.1"/>
    </source>
</evidence>
<organism evidence="7 8">
    <name type="scientific">Stecheria intestinalis</name>
    <dbReference type="NCBI Taxonomy" id="2606630"/>
    <lineage>
        <taxon>Bacteria</taxon>
        <taxon>Bacillati</taxon>
        <taxon>Bacillota</taxon>
        <taxon>Erysipelotrichia</taxon>
        <taxon>Erysipelotrichales</taxon>
        <taxon>Erysipelotrichaceae</taxon>
        <taxon>Stecheria</taxon>
    </lineage>
</organism>
<keyword evidence="1" id="KW-0805">Transcription regulation</keyword>
<feature type="domain" description="Response regulatory" evidence="6">
    <location>
        <begin position="3"/>
        <end position="120"/>
    </location>
</feature>
<dbReference type="PRINTS" id="PR00032">
    <property type="entry name" value="HTHARAC"/>
</dbReference>
<evidence type="ECO:0000256" key="1">
    <source>
        <dbReference type="ARBA" id="ARBA00023015"/>
    </source>
</evidence>
<protein>
    <submittedName>
        <fullName evidence="7">Response regulator</fullName>
    </submittedName>
</protein>
<dbReference type="InterPro" id="IPR018060">
    <property type="entry name" value="HTH_AraC"/>
</dbReference>
<accession>A0A7X2NSY7</accession>
<evidence type="ECO:0000313" key="8">
    <source>
        <dbReference type="Proteomes" id="UP000461880"/>
    </source>
</evidence>
<dbReference type="GO" id="GO:0000160">
    <property type="term" value="P:phosphorelay signal transduction system"/>
    <property type="evidence" value="ECO:0007669"/>
    <property type="project" value="InterPro"/>
</dbReference>
<feature type="domain" description="HTH araC/xylS-type" evidence="5">
    <location>
        <begin position="400"/>
        <end position="499"/>
    </location>
</feature>
<dbReference type="CDD" id="cd17536">
    <property type="entry name" value="REC_YesN-like"/>
    <property type="match status" value="1"/>
</dbReference>
<dbReference type="PROSITE" id="PS01124">
    <property type="entry name" value="HTH_ARAC_FAMILY_2"/>
    <property type="match status" value="1"/>
</dbReference>
<dbReference type="InterPro" id="IPR001789">
    <property type="entry name" value="Sig_transdc_resp-reg_receiver"/>
</dbReference>
<dbReference type="InterPro" id="IPR011006">
    <property type="entry name" value="CheY-like_superfamily"/>
</dbReference>
<feature type="modified residue" description="4-aspartylphosphate" evidence="4">
    <location>
        <position position="55"/>
    </location>
</feature>
<evidence type="ECO:0000259" key="5">
    <source>
        <dbReference type="PROSITE" id="PS01124"/>
    </source>
</evidence>
<name>A0A7X2NSY7_9FIRM</name>
<dbReference type="Proteomes" id="UP000461880">
    <property type="component" value="Unassembled WGS sequence"/>
</dbReference>
<keyword evidence="8" id="KW-1185">Reference proteome</keyword>
<sequence length="504" mass="57953">MYHVLVVDDEPLMRTYLSRCIPKFCSDFDVPAVSGDGIDAVRKLGELNFDVLITDIKMPGMDGLELTQYCRKHYPNMAVVIISGYTDFEYARKAIQYQVMDYLVKPLIDSQLIAVLGEISSRLSDSCGNSNFTRVFCPDNPAKGSMIQTILDKNTERIKAMIDDRQIQSDLVKRYYCLINSTRVQTIEKSSEFYQYQLFSKICELAKNDRMIPLFTKDQNSLVYLEGSSAKNIQDQAMDISAKLVSAFGENALSVVVSEPIDDVLLLPTSYEEILKDNSLTVISDKGVYFEWQEMLLRAKYQHLQTCSNQIIEAYRDGAPDQVKVHLDILFDSIPISMNRFVFIQLMKFLCNGANVSTPYQYFAIHKDEINNNTFRALFSEAFIQTMERKKIGSSAPLIQQAVEFIKLHYQENISLSDVARECNVTSSYLSDLFHKEMNLPYSKYLTSLRMEQAKLLLETYDSIRIYDVAQKVGFYSSKHFIKVFKQYFGISPALYQKYHESRK</sequence>
<dbReference type="InterPro" id="IPR018062">
    <property type="entry name" value="HTH_AraC-typ_CS"/>
</dbReference>
<dbReference type="GO" id="GO:0043565">
    <property type="term" value="F:sequence-specific DNA binding"/>
    <property type="evidence" value="ECO:0007669"/>
    <property type="project" value="InterPro"/>
</dbReference>
<dbReference type="PANTHER" id="PTHR43280">
    <property type="entry name" value="ARAC-FAMILY TRANSCRIPTIONAL REGULATOR"/>
    <property type="match status" value="1"/>
</dbReference>
<dbReference type="SUPFAM" id="SSF52172">
    <property type="entry name" value="CheY-like"/>
    <property type="match status" value="1"/>
</dbReference>
<keyword evidence="2" id="KW-0238">DNA-binding</keyword>
<dbReference type="PROSITE" id="PS50110">
    <property type="entry name" value="RESPONSE_REGULATORY"/>
    <property type="match status" value="1"/>
</dbReference>
<evidence type="ECO:0000259" key="6">
    <source>
        <dbReference type="PROSITE" id="PS50110"/>
    </source>
</evidence>
<gene>
    <name evidence="7" type="ORF">FYJ51_08400</name>
</gene>
<dbReference type="InterPro" id="IPR009057">
    <property type="entry name" value="Homeodomain-like_sf"/>
</dbReference>
<dbReference type="Gene3D" id="1.10.10.60">
    <property type="entry name" value="Homeodomain-like"/>
    <property type="match status" value="2"/>
</dbReference>
<dbReference type="AlphaFoldDB" id="A0A7X2NSY7"/>
<dbReference type="PROSITE" id="PS00041">
    <property type="entry name" value="HTH_ARAC_FAMILY_1"/>
    <property type="match status" value="1"/>
</dbReference>
<dbReference type="SUPFAM" id="SSF46689">
    <property type="entry name" value="Homeodomain-like"/>
    <property type="match status" value="2"/>
</dbReference>
<dbReference type="Pfam" id="PF00072">
    <property type="entry name" value="Response_reg"/>
    <property type="match status" value="1"/>
</dbReference>
<evidence type="ECO:0000256" key="3">
    <source>
        <dbReference type="ARBA" id="ARBA00023163"/>
    </source>
</evidence>
<dbReference type="SMART" id="SM00448">
    <property type="entry name" value="REC"/>
    <property type="match status" value="1"/>
</dbReference>